<evidence type="ECO:0000256" key="1">
    <source>
        <dbReference type="ARBA" id="ARBA00004571"/>
    </source>
</evidence>
<feature type="domain" description="TonB-dependent receptor plug" evidence="9">
    <location>
        <begin position="240"/>
        <end position="348"/>
    </location>
</feature>
<evidence type="ECO:0000256" key="2">
    <source>
        <dbReference type="ARBA" id="ARBA00022448"/>
    </source>
</evidence>
<dbReference type="Gene3D" id="2.60.40.1120">
    <property type="entry name" value="Carboxypeptidase-like, regulatory domain"/>
    <property type="match status" value="1"/>
</dbReference>
<evidence type="ECO:0000256" key="3">
    <source>
        <dbReference type="ARBA" id="ARBA00022452"/>
    </source>
</evidence>
<evidence type="ECO:0000256" key="7">
    <source>
        <dbReference type="PROSITE-ProRule" id="PRU01360"/>
    </source>
</evidence>
<dbReference type="SUPFAM" id="SSF49464">
    <property type="entry name" value="Carboxypeptidase regulatory domain-like"/>
    <property type="match status" value="1"/>
</dbReference>
<dbReference type="AlphaFoldDB" id="A0A365XQC5"/>
<dbReference type="InterPro" id="IPR023996">
    <property type="entry name" value="TonB-dep_OMP_SusC/RagA"/>
</dbReference>
<organism evidence="10 11">
    <name type="scientific">Chitinophaga flava</name>
    <dbReference type="NCBI Taxonomy" id="2259036"/>
    <lineage>
        <taxon>Bacteria</taxon>
        <taxon>Pseudomonadati</taxon>
        <taxon>Bacteroidota</taxon>
        <taxon>Chitinophagia</taxon>
        <taxon>Chitinophagales</taxon>
        <taxon>Chitinophagaceae</taxon>
        <taxon>Chitinophaga</taxon>
    </lineage>
</organism>
<name>A0A365XQC5_9BACT</name>
<keyword evidence="5 7" id="KW-0472">Membrane</keyword>
<keyword evidence="3 7" id="KW-1134">Transmembrane beta strand</keyword>
<dbReference type="InterPro" id="IPR012910">
    <property type="entry name" value="Plug_dom"/>
</dbReference>
<dbReference type="InterPro" id="IPR036942">
    <property type="entry name" value="Beta-barrel_TonB_sf"/>
</dbReference>
<keyword evidence="4 7" id="KW-0812">Transmembrane</keyword>
<dbReference type="InterPro" id="IPR037066">
    <property type="entry name" value="Plug_dom_sf"/>
</dbReference>
<dbReference type="Proteomes" id="UP000253410">
    <property type="component" value="Unassembled WGS sequence"/>
</dbReference>
<evidence type="ECO:0000256" key="5">
    <source>
        <dbReference type="ARBA" id="ARBA00023136"/>
    </source>
</evidence>
<dbReference type="RefSeq" id="WP_113617296.1">
    <property type="nucleotide sequence ID" value="NZ_QFFJ01000002.1"/>
</dbReference>
<comment type="similarity">
    <text evidence="7">Belongs to the TonB-dependent receptor family.</text>
</comment>
<dbReference type="Gene3D" id="2.40.170.20">
    <property type="entry name" value="TonB-dependent receptor, beta-barrel domain"/>
    <property type="match status" value="1"/>
</dbReference>
<dbReference type="FunFam" id="2.170.130.10:FF:000008">
    <property type="entry name" value="SusC/RagA family TonB-linked outer membrane protein"/>
    <property type="match status" value="1"/>
</dbReference>
<dbReference type="SUPFAM" id="SSF56935">
    <property type="entry name" value="Porins"/>
    <property type="match status" value="1"/>
</dbReference>
<reference evidence="10 11" key="1">
    <citation type="submission" date="2018-05" db="EMBL/GenBank/DDBJ databases">
        <title>Chitinophaga sp. K3CV102501T nov., isolated from isolated from a monsoon evergreen broad-leaved forest soil.</title>
        <authorList>
            <person name="Lv Y."/>
        </authorList>
    </citation>
    <scope>NUCLEOTIDE SEQUENCE [LARGE SCALE GENOMIC DNA]</scope>
    <source>
        <strain evidence="10 11">GDMCC 1.1325</strain>
    </source>
</reference>
<dbReference type="OrthoDB" id="9768177at2"/>
<dbReference type="InterPro" id="IPR008969">
    <property type="entry name" value="CarboxyPept-like_regulatory"/>
</dbReference>
<sequence>MFTKQLYTQRSSFPPGHRSSQNSSRPSGKRRLWPCILLFAAILCLEVQAGTMGQTVTLAGKNLSFREIFHVLEKQTGYVVFYNTAMLSKTKPVTVAVKNMSVVDFLRTVMADQPIDFEISVKTITIKEKNSVSVEVVPAQTNRELAKDPPVKGKVTDNEGNPLPGATVAVAGGTRGVQTNEKGEFSIEAGSNATLLVTYIGFERKVISLAHDKQPLTIQLVPAKKDINEVVVIGYGAVAKKDLTGAVSVVRPADIEGLPVTRVDQMLQGRIAGAEIVSTSGEPGAGTSVRIRGTRSISASNEPLYIVDGLMDGITSLNELNPSDIASINVLKDASSTAIYGSRGSNGVIIITTKSGVNRSGKTNFTFRSDLGSSVLPRYLDLMNATEFAQLQNDRFYFSNAANPTRPLEEYPYPDPLSLGEGTNWTKEITRVAPYQNYTLSANGGDKATQYYFSANYNDNQGIIKNSGMQRYQVRLNLDRTISRYVKAGVRFNYSQLMRKLNNADIGTNTLWYRSTIFLAPTMAAYKPDGSFNDWNTQWYSGTLFDSPIANVELKQNDALEKSLSSMGYIEITPVKNILIRSTLSYTDYSKNENQFTPSTMPSRANANSGGAAYKRSYYDNNILNENTITYKNSWNRKHNLDVMYGFTLQKKKFNNMTASGSGYFIDGIGPNDIGALPSKETISIGSSLENQGRMSHLARINYNYKNKYYLTATGRADGASNFSKDHKWAYFPSAAFKWNVTSEPFMKRFRDISELSVRVSGGTSGNDAISRYQSLSRMNSTSSGYLFNGTQPVAYYPGRIENEGLTWEKTTSYNAGLDLSFLNKRVDISLDLYKSFTSDLLLTVQLPSHTGYSSRLANIGKTSNKGIELSINTENISRKNFSWSTTFTIARNKQLVEDIGGLDKVSVYDNPYGAQYMMYGYKKGQPLNALWGMQYAGTWKSQAEIDQDKIDKKYASAAVSYYSPGRQRYIDQNHDGILDNKDLVYLGNADPDFYGGIQNTVRFKKLSVSFYFNYSVGGQIYNPTELFMGTGTYLSNQFRYMVNAWHPVRNPNSDYPRADSKDDIPNDRFVHSATFLRFKNFSIAYPFDLSKITHKKLQSLSLSLGGNNLVLWKYYNGYDPEVSTQSGSSTIRRMDNGAYPSSRTITFGAELKF</sequence>
<gene>
    <name evidence="10" type="ORF">DF182_18415</name>
</gene>
<dbReference type="Pfam" id="PF07715">
    <property type="entry name" value="Plug"/>
    <property type="match status" value="1"/>
</dbReference>
<keyword evidence="2 7" id="KW-0813">Transport</keyword>
<dbReference type="PROSITE" id="PS52016">
    <property type="entry name" value="TONB_DEPENDENT_REC_3"/>
    <property type="match status" value="1"/>
</dbReference>
<dbReference type="GO" id="GO:0009279">
    <property type="term" value="C:cell outer membrane"/>
    <property type="evidence" value="ECO:0007669"/>
    <property type="project" value="UniProtKB-SubCell"/>
</dbReference>
<comment type="caution">
    <text evidence="10">The sequence shown here is derived from an EMBL/GenBank/DDBJ whole genome shotgun (WGS) entry which is preliminary data.</text>
</comment>
<accession>A0A365XQC5</accession>
<dbReference type="NCBIfam" id="TIGR04056">
    <property type="entry name" value="OMP_RagA_SusC"/>
    <property type="match status" value="1"/>
</dbReference>
<dbReference type="Gene3D" id="2.170.130.10">
    <property type="entry name" value="TonB-dependent receptor, plug domain"/>
    <property type="match status" value="1"/>
</dbReference>
<evidence type="ECO:0000259" key="9">
    <source>
        <dbReference type="Pfam" id="PF07715"/>
    </source>
</evidence>
<feature type="compositionally biased region" description="Polar residues" evidence="8">
    <location>
        <begin position="1"/>
        <end position="26"/>
    </location>
</feature>
<dbReference type="EMBL" id="QFFJ01000002">
    <property type="protein sequence ID" value="RBL88553.1"/>
    <property type="molecule type" value="Genomic_DNA"/>
</dbReference>
<evidence type="ECO:0000313" key="10">
    <source>
        <dbReference type="EMBL" id="RBL88553.1"/>
    </source>
</evidence>
<feature type="region of interest" description="Disordered" evidence="8">
    <location>
        <begin position="1"/>
        <end position="28"/>
    </location>
</feature>
<comment type="subcellular location">
    <subcellularLocation>
        <location evidence="1 7">Cell outer membrane</location>
        <topology evidence="1 7">Multi-pass membrane protein</topology>
    </subcellularLocation>
</comment>
<dbReference type="InterPro" id="IPR018247">
    <property type="entry name" value="EF_Hand_1_Ca_BS"/>
</dbReference>
<keyword evidence="11" id="KW-1185">Reference proteome</keyword>
<dbReference type="InterPro" id="IPR039426">
    <property type="entry name" value="TonB-dep_rcpt-like"/>
</dbReference>
<evidence type="ECO:0000256" key="6">
    <source>
        <dbReference type="ARBA" id="ARBA00023237"/>
    </source>
</evidence>
<dbReference type="PROSITE" id="PS00018">
    <property type="entry name" value="EF_HAND_1"/>
    <property type="match status" value="1"/>
</dbReference>
<dbReference type="Pfam" id="PF13715">
    <property type="entry name" value="CarbopepD_reg_2"/>
    <property type="match status" value="1"/>
</dbReference>
<evidence type="ECO:0000313" key="11">
    <source>
        <dbReference type="Proteomes" id="UP000253410"/>
    </source>
</evidence>
<protein>
    <submittedName>
        <fullName evidence="10">SusC/RagA family TonB-linked outer membrane protein</fullName>
    </submittedName>
</protein>
<keyword evidence="6 7" id="KW-0998">Cell outer membrane</keyword>
<dbReference type="NCBIfam" id="TIGR04057">
    <property type="entry name" value="SusC_RagA_signa"/>
    <property type="match status" value="1"/>
</dbReference>
<evidence type="ECO:0000256" key="8">
    <source>
        <dbReference type="SAM" id="MobiDB-lite"/>
    </source>
</evidence>
<evidence type="ECO:0000256" key="4">
    <source>
        <dbReference type="ARBA" id="ARBA00022692"/>
    </source>
</evidence>
<proteinExistence type="inferred from homology"/>
<dbReference type="InterPro" id="IPR023997">
    <property type="entry name" value="TonB-dep_OMP_SusC/RagA_CS"/>
</dbReference>